<evidence type="ECO:0000313" key="1">
    <source>
        <dbReference type="EMBL" id="KAF0902179.1"/>
    </source>
</evidence>
<keyword evidence="2" id="KW-1185">Reference proteome</keyword>
<proteinExistence type="predicted"/>
<dbReference type="AlphaFoldDB" id="A0A6G1CPX8"/>
<accession>A0A6G1CPX8</accession>
<evidence type="ECO:0000313" key="2">
    <source>
        <dbReference type="Proteomes" id="UP000479710"/>
    </source>
</evidence>
<name>A0A6G1CPX8_9ORYZ</name>
<dbReference type="EMBL" id="SPHZ02000008">
    <property type="protein sequence ID" value="KAF0902179.1"/>
    <property type="molecule type" value="Genomic_DNA"/>
</dbReference>
<dbReference type="Proteomes" id="UP000479710">
    <property type="component" value="Unassembled WGS sequence"/>
</dbReference>
<dbReference type="PANTHER" id="PTHR31210">
    <property type="entry name" value="OS06G0731900 PROTEIN"/>
    <property type="match status" value="1"/>
</dbReference>
<reference evidence="1 2" key="1">
    <citation type="submission" date="2019-11" db="EMBL/GenBank/DDBJ databases">
        <title>Whole genome sequence of Oryza granulata.</title>
        <authorList>
            <person name="Li W."/>
        </authorList>
    </citation>
    <scope>NUCLEOTIDE SEQUENCE [LARGE SCALE GENOMIC DNA]</scope>
    <source>
        <strain evidence="2">cv. Menghai</strain>
        <tissue evidence="1">Leaf</tissue>
    </source>
</reference>
<dbReference type="InterPro" id="IPR007877">
    <property type="entry name" value="DUF707"/>
</dbReference>
<comment type="caution">
    <text evidence="1">The sequence shown here is derived from an EMBL/GenBank/DDBJ whole genome shotgun (WGS) entry which is preliminary data.</text>
</comment>
<dbReference type="PANTHER" id="PTHR31210:SF68">
    <property type="entry name" value="OS06G0727800 PROTEIN"/>
    <property type="match status" value="1"/>
</dbReference>
<organism evidence="1 2">
    <name type="scientific">Oryza meyeriana var. granulata</name>
    <dbReference type="NCBI Taxonomy" id="110450"/>
    <lineage>
        <taxon>Eukaryota</taxon>
        <taxon>Viridiplantae</taxon>
        <taxon>Streptophyta</taxon>
        <taxon>Embryophyta</taxon>
        <taxon>Tracheophyta</taxon>
        <taxon>Spermatophyta</taxon>
        <taxon>Magnoliopsida</taxon>
        <taxon>Liliopsida</taxon>
        <taxon>Poales</taxon>
        <taxon>Poaceae</taxon>
        <taxon>BOP clade</taxon>
        <taxon>Oryzoideae</taxon>
        <taxon>Oryzeae</taxon>
        <taxon>Oryzinae</taxon>
        <taxon>Oryza</taxon>
        <taxon>Oryza meyeriana</taxon>
    </lineage>
</organism>
<dbReference type="OrthoDB" id="9985979at2759"/>
<gene>
    <name evidence="1" type="ORF">E2562_014427</name>
</gene>
<sequence>MARKPQGEERLPPGIVVRDSDLHLRRLWGNPTSDVASGKRYLVALTVGYTQKANINATVHKFSDKFDIVLFHYDGRTTEWEELEWSKQVVHVSARKQTKWWFAKRFLHPSIVAPYDYIFLWDEDLGVDDFMAEEYIGIVRKHGLGISQPALDGTKGKRSRYTVTVRRPAGDMHNSGRFVEVMAPVFSRDAWTCVWHMIPNDLVHGWGLDHNFWRCVDEPEDQIGVVDAQFVVHRGLPTLISQGNGEQDGSGAKVRSRQFDEMRTFYRRIADADRAQAQAQANATAAASTADHHP</sequence>
<dbReference type="Pfam" id="PF05212">
    <property type="entry name" value="DUF707"/>
    <property type="match status" value="1"/>
</dbReference>
<protein>
    <submittedName>
        <fullName evidence="1">Uncharacterized protein</fullName>
    </submittedName>
</protein>